<proteinExistence type="predicted"/>
<feature type="repeat" description="PPR" evidence="2">
    <location>
        <begin position="553"/>
        <end position="587"/>
    </location>
</feature>
<evidence type="ECO:0000313" key="5">
    <source>
        <dbReference type="Proteomes" id="UP001154282"/>
    </source>
</evidence>
<feature type="repeat" description="PPR" evidence="2">
    <location>
        <begin position="270"/>
        <end position="304"/>
    </location>
</feature>
<feature type="repeat" description="PPR" evidence="2">
    <location>
        <begin position="413"/>
        <end position="447"/>
    </location>
</feature>
<sequence length="944" mass="104839">MRSLIGALVRRQTLGSSSVTARLQSSGRVGASFANCGYENHRFCSSASDCPRCSKNHFLRAFHHFPSGSPRPSTSELKSGSLPKFGGSGISSNLNLSPWSVLGTSFPRRGISTAGSSDAQIEFNGRHSVKSPKLPGDGNMERGAPPATSVTPQLVEVLTKILTTEKEPLQKLSSYIPHFSANSNLLVSLLSSNTLARMPTTLLSLLKWSQAHLPETLSRSPLPLLLVISSLVAHHKFVDAKTLMTSFIASDKLNSLHYHILHPDSRTRVTRGVYDLSIGAYVAAGRPHDAANIFRKMKRFGLKPNVLTCNTLLNGLVKYPSVHAVSLSKDVLEDVIGLGVKVNSNTFNIVIKGCCLESKFEEALELVDRMGQHGCSPDNVTYNTILDGMCKKGKLNEARDLLLDMKNRGLRPNVNTFNILISGYCKLGRLKEASQMIDLMTMSKVSADMWSYNMLIDGLCKVGRISEAFRLRDEIEKLEFSPDVVTYNTLIDGCFKFGSGEEAVRLVEEMEGKGLKPNSVTHNIRVKWFVKEGKMDEAANAVRKMEECGFSPDCITYNTLIDGYCKAGKMDEAFSVLHDMEKKQPKLDNVALNTILHTLSQDKKLDEAYDLLSIASRRGYFVDEVSYGTLISGYSKHEQLARALDLWDEMKEKKIIPSIITYNSMIAGLSRSGKTDQAIDLLNELLGNGLSPDEITYNTIIHGYCWEGQIEKAFRFHNQMVENSFKPDVFTCNILLYGLCTGGMLDKALKLFHTWISKGKQVDLVTYNTIISSLCRERRLEEATALYAEMKEKGLNPDRYTYNAILKAVTDAGKVGDIEDFILNEVEKGDSESQSIQMDGRQDEGTCTTCPETDESSIAYSEKISQLCAQGKYKDAVRHVHESRDNVLCWIIEFFIEAKKWNGDHRKKFASIFVSFTGKVSTLLIPIMQCYPGEADLAIARTGF</sequence>
<feature type="repeat" description="PPR" evidence="2">
    <location>
        <begin position="518"/>
        <end position="552"/>
    </location>
</feature>
<feature type="repeat" description="PPR" evidence="2">
    <location>
        <begin position="343"/>
        <end position="377"/>
    </location>
</feature>
<feature type="repeat" description="PPR" evidence="2">
    <location>
        <begin position="728"/>
        <end position="762"/>
    </location>
</feature>
<dbReference type="Pfam" id="PF12854">
    <property type="entry name" value="PPR_1"/>
    <property type="match status" value="2"/>
</dbReference>
<feature type="repeat" description="PPR" evidence="2">
    <location>
        <begin position="483"/>
        <end position="517"/>
    </location>
</feature>
<dbReference type="InterPro" id="IPR002885">
    <property type="entry name" value="PPR_rpt"/>
</dbReference>
<keyword evidence="1" id="KW-0677">Repeat</keyword>
<feature type="repeat" description="PPR" evidence="2">
    <location>
        <begin position="763"/>
        <end position="797"/>
    </location>
</feature>
<name>A0AAV0MAL3_9ROSI</name>
<dbReference type="InterPro" id="IPR051222">
    <property type="entry name" value="PPR/CCM1_RNA-binding"/>
</dbReference>
<feature type="region of interest" description="Disordered" evidence="3">
    <location>
        <begin position="126"/>
        <end position="148"/>
    </location>
</feature>
<dbReference type="InterPro" id="IPR011990">
    <property type="entry name" value="TPR-like_helical_dom_sf"/>
</dbReference>
<accession>A0AAV0MAL3</accession>
<keyword evidence="5" id="KW-1185">Reference proteome</keyword>
<feature type="repeat" description="PPR" evidence="2">
    <location>
        <begin position="448"/>
        <end position="482"/>
    </location>
</feature>
<feature type="repeat" description="PPR" evidence="2">
    <location>
        <begin position="378"/>
        <end position="412"/>
    </location>
</feature>
<dbReference type="PROSITE" id="PS51375">
    <property type="entry name" value="PPR"/>
    <property type="match status" value="13"/>
</dbReference>
<dbReference type="PANTHER" id="PTHR47942">
    <property type="entry name" value="TETRATRICOPEPTIDE REPEAT (TPR)-LIKE SUPERFAMILY PROTEIN-RELATED"/>
    <property type="match status" value="1"/>
</dbReference>
<dbReference type="SUPFAM" id="SSF81901">
    <property type="entry name" value="HCP-like"/>
    <property type="match status" value="1"/>
</dbReference>
<evidence type="ECO:0000256" key="3">
    <source>
        <dbReference type="SAM" id="MobiDB-lite"/>
    </source>
</evidence>
<evidence type="ECO:0008006" key="6">
    <source>
        <dbReference type="Google" id="ProtNLM"/>
    </source>
</evidence>
<dbReference type="EMBL" id="CAMGYJ010000007">
    <property type="protein sequence ID" value="CAI0442860.1"/>
    <property type="molecule type" value="Genomic_DNA"/>
</dbReference>
<reference evidence="4" key="1">
    <citation type="submission" date="2022-08" db="EMBL/GenBank/DDBJ databases">
        <authorList>
            <person name="Gutierrez-Valencia J."/>
        </authorList>
    </citation>
    <scope>NUCLEOTIDE SEQUENCE</scope>
</reference>
<evidence type="ECO:0000313" key="4">
    <source>
        <dbReference type="EMBL" id="CAI0442860.1"/>
    </source>
</evidence>
<protein>
    <recommendedName>
        <fullName evidence="6">Pentatricopeptide repeat-containing protein</fullName>
    </recommendedName>
</protein>
<organism evidence="4 5">
    <name type="scientific">Linum tenue</name>
    <dbReference type="NCBI Taxonomy" id="586396"/>
    <lineage>
        <taxon>Eukaryota</taxon>
        <taxon>Viridiplantae</taxon>
        <taxon>Streptophyta</taxon>
        <taxon>Embryophyta</taxon>
        <taxon>Tracheophyta</taxon>
        <taxon>Spermatophyta</taxon>
        <taxon>Magnoliopsida</taxon>
        <taxon>eudicotyledons</taxon>
        <taxon>Gunneridae</taxon>
        <taxon>Pentapetalae</taxon>
        <taxon>rosids</taxon>
        <taxon>fabids</taxon>
        <taxon>Malpighiales</taxon>
        <taxon>Linaceae</taxon>
        <taxon>Linum</taxon>
    </lineage>
</organism>
<dbReference type="AlphaFoldDB" id="A0AAV0MAL3"/>
<evidence type="ECO:0000256" key="1">
    <source>
        <dbReference type="ARBA" id="ARBA00022737"/>
    </source>
</evidence>
<dbReference type="NCBIfam" id="TIGR00756">
    <property type="entry name" value="PPR"/>
    <property type="match status" value="13"/>
</dbReference>
<dbReference type="Proteomes" id="UP001154282">
    <property type="component" value="Unassembled WGS sequence"/>
</dbReference>
<feature type="repeat" description="PPR" evidence="2">
    <location>
        <begin position="623"/>
        <end position="657"/>
    </location>
</feature>
<feature type="repeat" description="PPR" evidence="2">
    <location>
        <begin position="658"/>
        <end position="692"/>
    </location>
</feature>
<dbReference type="PANTHER" id="PTHR47942:SF16">
    <property type="entry name" value="PENTATRICOPEPTIDE REPEAT DOMAIN CONTAINING PROTEIN-RELATED"/>
    <property type="match status" value="1"/>
</dbReference>
<feature type="repeat" description="PPR" evidence="2">
    <location>
        <begin position="693"/>
        <end position="727"/>
    </location>
</feature>
<evidence type="ECO:0000256" key="2">
    <source>
        <dbReference type="PROSITE-ProRule" id="PRU00708"/>
    </source>
</evidence>
<dbReference type="Pfam" id="PF13041">
    <property type="entry name" value="PPR_2"/>
    <property type="match status" value="6"/>
</dbReference>
<dbReference type="Gene3D" id="1.25.40.10">
    <property type="entry name" value="Tetratricopeptide repeat domain"/>
    <property type="match status" value="8"/>
</dbReference>
<comment type="caution">
    <text evidence="4">The sequence shown here is derived from an EMBL/GenBank/DDBJ whole genome shotgun (WGS) entry which is preliminary data.</text>
</comment>
<gene>
    <name evidence="4" type="ORF">LITE_LOCUS27422</name>
</gene>